<dbReference type="InterPro" id="IPR011047">
    <property type="entry name" value="Quinoprotein_ADH-like_sf"/>
</dbReference>
<dbReference type="AlphaFoldDB" id="A0A0D0BPF1"/>
<feature type="repeat" description="WD" evidence="3">
    <location>
        <begin position="838"/>
        <end position="860"/>
    </location>
</feature>
<dbReference type="InterPro" id="IPR020472">
    <property type="entry name" value="WD40_PAC1"/>
</dbReference>
<evidence type="ECO:0000256" key="3">
    <source>
        <dbReference type="PROSITE-ProRule" id="PRU00221"/>
    </source>
</evidence>
<feature type="repeat" description="WD" evidence="3">
    <location>
        <begin position="799"/>
        <end position="840"/>
    </location>
</feature>
<feature type="domain" description="Nephrocystin 3-like N-terminal" evidence="4">
    <location>
        <begin position="29"/>
        <end position="191"/>
    </location>
</feature>
<keyword evidence="1 3" id="KW-0853">WD repeat</keyword>
<dbReference type="GO" id="GO:1990234">
    <property type="term" value="C:transferase complex"/>
    <property type="evidence" value="ECO:0007669"/>
    <property type="project" value="UniProtKB-ARBA"/>
</dbReference>
<dbReference type="Gene3D" id="2.130.10.10">
    <property type="entry name" value="YVTN repeat-like/Quinoprotein amine dehydrogenase"/>
    <property type="match status" value="7"/>
</dbReference>
<keyword evidence="2" id="KW-0677">Repeat</keyword>
<dbReference type="InterPro" id="IPR001680">
    <property type="entry name" value="WD40_rpt"/>
</dbReference>
<dbReference type="HOGENOM" id="CLU_000288_6_3_1"/>
<feature type="repeat" description="WD" evidence="3">
    <location>
        <begin position="627"/>
        <end position="668"/>
    </location>
</feature>
<dbReference type="PANTHER" id="PTHR22847:SF637">
    <property type="entry name" value="WD REPEAT DOMAIN 5B"/>
    <property type="match status" value="1"/>
</dbReference>
<sequence>LKKLNPDRKALLDSDKICLKDTRVEIIQKISQWIHSTKTNVPQTFFLYGTAGTGKSAIAHTIGNKCREEDCLGSFFHFDKTFSMEQTPSKAIKSIAFNLAMYVPEFGAGLVEILDKDPYVLISPSLKEQWQSLILKPAQLVPQSRPVVIIIDALDECGPHIDGDPRMKFFSILMDGIHELPHNFRVLVTSRLENDVTEILDRYANQFYIQNMSELRNTKHDIYKYVIYRMEQSIRQGIFNLDQCQILAERAEEHFQWAHTVCEALHHKVRLGMKVKQRFEKFMAFQDTKFNPLDHLYKSILEEILDVKDDNVMKEYRKVIAQILAASEPLSKSTLQRLQIAYSHYKGEKNGEEGVEAIIPWFGSLLTGINEWDVPIRPVHTSIRDFLLDKSRSGDFAIDLVEGHKIMAAGSIILMTEQLHFNMCNLPSSYLQNYKVDKLADRISFGILPEMSYACCFWDVHLVHFRCNKQMLAIIKRFLFTSSIFWMEALSILNRINVISRSMENVLESMKDRLRLQGMATEIKQFIYIFGKMMTESTPHLYVSALPFLPANSMLRNAFLGYFQNLTTVCKGHKEHWPSIQAILQGHTGYVNAVTFSPDGKTIASGSDDFSIRLWDAETGNAVGKPLCGHTHYVNAVAFSPDGKKIISGSSDYSVRIWNAETGQGIGRPLYGHTHYVRSVAFSPDGKKIVSGSFDCSLRIWDAETGNAAGRPLLGHTGYVRSVAFSPNGERIVSGSHDCSIRIWDAEAGSIIGRPLQGHTHYVRSVAFSADGRRIVSASDDRSVRIWDAQTQNAVGKPLWGHTHFVNSVSISADGRKIASASDDCSVRVWDTETGTRVVSGSDDNSVRIWDAETGNALGKPLQGHTDYIRSVTFSPDGKKIASGSNDYSVRVWDAETGTAIGSPLQGHTDYVTSVAFSPDGHQIVSGSSDCSLLIWDIDTGKAVSKALQGHTHYVRSVAFSPDGTRILSGSDDCSIRIWNAKTGNIIGRPLQGHTHFVNSVAFSPDGQRIVSGSFDHSIRIWDAETGTAIGKSLQGHEDYVTTASFSSDGKRIISGSADCTLRIWDAESGNAIGEPLQGHTNYISSVAISPDGKRIVSSSNDCSYHSYQPFHNILLHNDGWIRGSDASLLLWIPPEYRTEVAVPPLRLFISNVPQVSLDLSHFAHGTHWTDCFRGFCPTSSSSLLMSDNEYIDSMQPPPRLFKQMKNKFTELKQIVSKVTYAILTFLSNI</sequence>
<evidence type="ECO:0000313" key="6">
    <source>
        <dbReference type="Proteomes" id="UP000053593"/>
    </source>
</evidence>
<gene>
    <name evidence="5" type="ORF">GYMLUDRAFT_1012462</name>
</gene>
<reference evidence="5 6" key="1">
    <citation type="submission" date="2014-04" db="EMBL/GenBank/DDBJ databases">
        <title>Evolutionary Origins and Diversification of the Mycorrhizal Mutualists.</title>
        <authorList>
            <consortium name="DOE Joint Genome Institute"/>
            <consortium name="Mycorrhizal Genomics Consortium"/>
            <person name="Kohler A."/>
            <person name="Kuo A."/>
            <person name="Nagy L.G."/>
            <person name="Floudas D."/>
            <person name="Copeland A."/>
            <person name="Barry K.W."/>
            <person name="Cichocki N."/>
            <person name="Veneault-Fourrey C."/>
            <person name="LaButti K."/>
            <person name="Lindquist E.A."/>
            <person name="Lipzen A."/>
            <person name="Lundell T."/>
            <person name="Morin E."/>
            <person name="Murat C."/>
            <person name="Riley R."/>
            <person name="Ohm R."/>
            <person name="Sun H."/>
            <person name="Tunlid A."/>
            <person name="Henrissat B."/>
            <person name="Grigoriev I.V."/>
            <person name="Hibbett D.S."/>
            <person name="Martin F."/>
        </authorList>
    </citation>
    <scope>NUCLEOTIDE SEQUENCE [LARGE SCALE GENOMIC DNA]</scope>
    <source>
        <strain evidence="5 6">FD-317 M1</strain>
    </source>
</reference>
<dbReference type="EMBL" id="KN834794">
    <property type="protein sequence ID" value="KIK56951.1"/>
    <property type="molecule type" value="Genomic_DNA"/>
</dbReference>
<proteinExistence type="predicted"/>
<protein>
    <recommendedName>
        <fullName evidence="4">Nephrocystin 3-like N-terminal domain-containing protein</fullName>
    </recommendedName>
</protein>
<dbReference type="PANTHER" id="PTHR22847">
    <property type="entry name" value="WD40 REPEAT PROTEIN"/>
    <property type="match status" value="1"/>
</dbReference>
<dbReference type="CDD" id="cd00200">
    <property type="entry name" value="WD40"/>
    <property type="match status" value="3"/>
</dbReference>
<evidence type="ECO:0000256" key="1">
    <source>
        <dbReference type="ARBA" id="ARBA00022574"/>
    </source>
</evidence>
<dbReference type="SUPFAM" id="SSF50998">
    <property type="entry name" value="Quinoprotein alcohol dehydrogenase-like"/>
    <property type="match status" value="2"/>
</dbReference>
<feature type="repeat" description="WD" evidence="3">
    <location>
        <begin position="756"/>
        <end position="797"/>
    </location>
</feature>
<dbReference type="PRINTS" id="PR00320">
    <property type="entry name" value="GPROTEINBRPT"/>
</dbReference>
<dbReference type="InterPro" id="IPR056884">
    <property type="entry name" value="NPHP3-like_N"/>
</dbReference>
<feature type="repeat" description="WD" evidence="3">
    <location>
        <begin position="991"/>
        <end position="1032"/>
    </location>
</feature>
<dbReference type="InterPro" id="IPR019775">
    <property type="entry name" value="WD40_repeat_CS"/>
</dbReference>
<dbReference type="InterPro" id="IPR027417">
    <property type="entry name" value="P-loop_NTPase"/>
</dbReference>
<dbReference type="Pfam" id="PF00400">
    <property type="entry name" value="WD40"/>
    <property type="match status" value="13"/>
</dbReference>
<dbReference type="Gene3D" id="3.40.50.300">
    <property type="entry name" value="P-loop containing nucleotide triphosphate hydrolases"/>
    <property type="match status" value="1"/>
</dbReference>
<feature type="repeat" description="WD" evidence="3">
    <location>
        <begin position="713"/>
        <end position="754"/>
    </location>
</feature>
<dbReference type="InterPro" id="IPR015943">
    <property type="entry name" value="WD40/YVTN_repeat-like_dom_sf"/>
</dbReference>
<organism evidence="5 6">
    <name type="scientific">Collybiopsis luxurians FD-317 M1</name>
    <dbReference type="NCBI Taxonomy" id="944289"/>
    <lineage>
        <taxon>Eukaryota</taxon>
        <taxon>Fungi</taxon>
        <taxon>Dikarya</taxon>
        <taxon>Basidiomycota</taxon>
        <taxon>Agaricomycotina</taxon>
        <taxon>Agaricomycetes</taxon>
        <taxon>Agaricomycetidae</taxon>
        <taxon>Agaricales</taxon>
        <taxon>Marasmiineae</taxon>
        <taxon>Omphalotaceae</taxon>
        <taxon>Collybiopsis</taxon>
        <taxon>Collybiopsis luxurians</taxon>
    </lineage>
</organism>
<dbReference type="PROSITE" id="PS50082">
    <property type="entry name" value="WD_REPEATS_2"/>
    <property type="match status" value="13"/>
</dbReference>
<dbReference type="SUPFAM" id="SSF52540">
    <property type="entry name" value="P-loop containing nucleoside triphosphate hydrolases"/>
    <property type="match status" value="1"/>
</dbReference>
<feature type="repeat" description="WD" evidence="3">
    <location>
        <begin position="862"/>
        <end position="903"/>
    </location>
</feature>
<evidence type="ECO:0000259" key="4">
    <source>
        <dbReference type="Pfam" id="PF24883"/>
    </source>
</evidence>
<feature type="repeat" description="WD" evidence="3">
    <location>
        <begin position="670"/>
        <end position="711"/>
    </location>
</feature>
<evidence type="ECO:0000313" key="5">
    <source>
        <dbReference type="EMBL" id="KIK56951.1"/>
    </source>
</evidence>
<dbReference type="Pfam" id="PF24883">
    <property type="entry name" value="NPHP3_N"/>
    <property type="match status" value="1"/>
</dbReference>
<feature type="repeat" description="WD" evidence="3">
    <location>
        <begin position="1077"/>
        <end position="1102"/>
    </location>
</feature>
<evidence type="ECO:0000256" key="2">
    <source>
        <dbReference type="ARBA" id="ARBA00022737"/>
    </source>
</evidence>
<keyword evidence="6" id="KW-1185">Reference proteome</keyword>
<feature type="non-terminal residue" evidence="5">
    <location>
        <position position="1"/>
    </location>
</feature>
<feature type="repeat" description="WD" evidence="3">
    <location>
        <begin position="905"/>
        <end position="946"/>
    </location>
</feature>
<dbReference type="SMART" id="SM00320">
    <property type="entry name" value="WD40"/>
    <property type="match status" value="12"/>
</dbReference>
<dbReference type="PROSITE" id="PS00678">
    <property type="entry name" value="WD_REPEATS_1"/>
    <property type="match status" value="12"/>
</dbReference>
<feature type="repeat" description="WD" evidence="3">
    <location>
        <begin position="584"/>
        <end position="625"/>
    </location>
</feature>
<accession>A0A0D0BPF1</accession>
<dbReference type="OrthoDB" id="163438at2759"/>
<dbReference type="Proteomes" id="UP000053593">
    <property type="component" value="Unassembled WGS sequence"/>
</dbReference>
<dbReference type="PROSITE" id="PS50294">
    <property type="entry name" value="WD_REPEATS_REGION"/>
    <property type="match status" value="11"/>
</dbReference>
<feature type="repeat" description="WD" evidence="3">
    <location>
        <begin position="948"/>
        <end position="989"/>
    </location>
</feature>
<name>A0A0D0BPF1_9AGAR</name>
<feature type="repeat" description="WD" evidence="3">
    <location>
        <begin position="1034"/>
        <end position="1075"/>
    </location>
</feature>